<evidence type="ECO:0000313" key="3">
    <source>
        <dbReference type="EMBL" id="PVY94030.1"/>
    </source>
</evidence>
<evidence type="ECO:0000259" key="2">
    <source>
        <dbReference type="Pfam" id="PF00149"/>
    </source>
</evidence>
<dbReference type="InterPro" id="IPR004843">
    <property type="entry name" value="Calcineurin-like_PHP"/>
</dbReference>
<dbReference type="GO" id="GO:0004527">
    <property type="term" value="F:exonuclease activity"/>
    <property type="evidence" value="ECO:0007669"/>
    <property type="project" value="UniProtKB-KW"/>
</dbReference>
<dbReference type="SUPFAM" id="SSF56300">
    <property type="entry name" value="Metallo-dependent phosphatases"/>
    <property type="match status" value="1"/>
</dbReference>
<keyword evidence="4" id="KW-1185">Reference proteome</keyword>
<dbReference type="AlphaFoldDB" id="A0A2U1E250"/>
<dbReference type="InterPro" id="IPR050535">
    <property type="entry name" value="DNA_Repair-Maintenance_Comp"/>
</dbReference>
<protein>
    <submittedName>
        <fullName evidence="3">DNA repair exonuclease SbcCD nuclease subunit</fullName>
    </submittedName>
</protein>
<name>A0A2U1E250_9FIRM</name>
<keyword evidence="3" id="KW-0269">Exonuclease</keyword>
<dbReference type="CDD" id="cd00840">
    <property type="entry name" value="MPP_Mre11_N"/>
    <property type="match status" value="1"/>
</dbReference>
<sequence>MREFSFLHISDLHLCEPFKNNIYLDGYFLREEMWRTLQNAVMYANDKNIDFIFITGDIFNKEYFTKAHALRFIEILKNFMGEKIFIIFGNHDYVGGDNVLVDVDIPENIIVNFSNEIDEFVLQDYDLSIFMHSWTNSIERVPVIDAIKFKSKRNILLLHSGTNVDSNYMPVAVSSLNRFDYVALGHIHKPMELSKNVCYSGSLTPLSIGETGDHGGMYGVIDEKLKLQFVRLSELKYIDTELNVDGLSYEEIIETLKIEGGINILRLKLKGSKNIYINSDDLKATLSNFYKCVEILDERIYTEEFMKTHSELFAGIVNFLDKKNLDENLRREVIENAIKHLVGTK</sequence>
<dbReference type="Pfam" id="PF00149">
    <property type="entry name" value="Metallophos"/>
    <property type="match status" value="1"/>
</dbReference>
<dbReference type="PANTHER" id="PTHR30337">
    <property type="entry name" value="COMPONENT OF ATP-DEPENDENT DSDNA EXONUCLEASE"/>
    <property type="match status" value="1"/>
</dbReference>
<comment type="caution">
    <text evidence="3">The sequence shown here is derived from an EMBL/GenBank/DDBJ whole genome shotgun (WGS) entry which is preliminary data.</text>
</comment>
<keyword evidence="3" id="KW-0540">Nuclease</keyword>
<reference evidence="3 4" key="1">
    <citation type="submission" date="2018-04" db="EMBL/GenBank/DDBJ databases">
        <title>Genomic Encyclopedia of Type Strains, Phase IV (KMG-IV): sequencing the most valuable type-strain genomes for metagenomic binning, comparative biology and taxonomic classification.</title>
        <authorList>
            <person name="Goeker M."/>
        </authorList>
    </citation>
    <scope>NUCLEOTIDE SEQUENCE [LARGE SCALE GENOMIC DNA]</scope>
    <source>
        <strain evidence="3 4">DSM 20705</strain>
    </source>
</reference>
<evidence type="ECO:0000256" key="1">
    <source>
        <dbReference type="ARBA" id="ARBA00022801"/>
    </source>
</evidence>
<gene>
    <name evidence="3" type="ORF">C7381_10726</name>
</gene>
<proteinExistence type="predicted"/>
<dbReference type="Gene3D" id="3.60.21.10">
    <property type="match status" value="1"/>
</dbReference>
<dbReference type="EMBL" id="QEKV01000007">
    <property type="protein sequence ID" value="PVY94030.1"/>
    <property type="molecule type" value="Genomic_DNA"/>
</dbReference>
<dbReference type="InterPro" id="IPR029052">
    <property type="entry name" value="Metallo-depent_PP-like"/>
</dbReference>
<accession>A0A2U1E250</accession>
<keyword evidence="1" id="KW-0378">Hydrolase</keyword>
<dbReference type="InterPro" id="IPR041796">
    <property type="entry name" value="Mre11_N"/>
</dbReference>
<evidence type="ECO:0000313" key="4">
    <source>
        <dbReference type="Proteomes" id="UP000245793"/>
    </source>
</evidence>
<dbReference type="Proteomes" id="UP000245793">
    <property type="component" value="Unassembled WGS sequence"/>
</dbReference>
<organism evidence="3 4">
    <name type="scientific">Ezakiella coagulans</name>
    <dbReference type="NCBI Taxonomy" id="46507"/>
    <lineage>
        <taxon>Bacteria</taxon>
        <taxon>Bacillati</taxon>
        <taxon>Bacillota</taxon>
        <taxon>Tissierellia</taxon>
        <taxon>Ezakiella</taxon>
    </lineage>
</organism>
<dbReference type="RefSeq" id="WP_116480313.1">
    <property type="nucleotide sequence ID" value="NZ_QEKV01000007.1"/>
</dbReference>
<feature type="domain" description="Calcineurin-like phosphoesterase" evidence="2">
    <location>
        <begin position="5"/>
        <end position="190"/>
    </location>
</feature>